<dbReference type="GO" id="GO:0046872">
    <property type="term" value="F:metal ion binding"/>
    <property type="evidence" value="ECO:0007669"/>
    <property type="project" value="UniProtKB-KW"/>
</dbReference>
<dbReference type="InterPro" id="IPR001279">
    <property type="entry name" value="Metallo-B-lactamas"/>
</dbReference>
<evidence type="ECO:0000256" key="4">
    <source>
        <dbReference type="ARBA" id="ARBA00022833"/>
    </source>
</evidence>
<dbReference type="Pfam" id="PF00753">
    <property type="entry name" value="Lactamase_B"/>
    <property type="match status" value="1"/>
</dbReference>
<evidence type="ECO:0000256" key="3">
    <source>
        <dbReference type="ARBA" id="ARBA00022801"/>
    </source>
</evidence>
<dbReference type="SMART" id="SM00849">
    <property type="entry name" value="Lactamase_B"/>
    <property type="match status" value="1"/>
</dbReference>
<keyword evidence="2" id="KW-0479">Metal-binding</keyword>
<dbReference type="KEGG" id="nao:Y958_13675"/>
<accession>A0A248JV88</accession>
<comment type="cofactor">
    <cofactor evidence="1">
        <name>Zn(2+)</name>
        <dbReference type="ChEBI" id="CHEBI:29105"/>
    </cofactor>
</comment>
<dbReference type="Gene3D" id="3.60.15.10">
    <property type="entry name" value="Ribonuclease Z/Hydroxyacylglutathione hydrolase-like"/>
    <property type="match status" value="1"/>
</dbReference>
<dbReference type="Proteomes" id="UP000197153">
    <property type="component" value="Chromosome 2"/>
</dbReference>
<evidence type="ECO:0000256" key="1">
    <source>
        <dbReference type="ARBA" id="ARBA00001947"/>
    </source>
</evidence>
<evidence type="ECO:0000313" key="8">
    <source>
        <dbReference type="Proteomes" id="UP000197153"/>
    </source>
</evidence>
<sequence>MPDQTVPPASDAAAKPASGTPPLKVAILPVTPFQQNCSILWCTATKRAAVVDPGDGVTEIKEFLARQGLTLERILVTHGHVDHAAAVADLAAATGVPVEGPQLEDKFWIDRLPEDGAKYGMLYAKPFTPTRWLDDGDTVMVGELTLDVLHCPGHTPGHVVFIHQASRLAVVGDVIFQGSIGRTDFPRGDHAALIRSIREKLFPLGDDITFLPGHGEPSTFGQERRSNPFVSDRAVARG</sequence>
<organism evidence="7 8">
    <name type="scientific">Nitrospirillum viridazoti CBAmc</name>
    <dbReference type="NCBI Taxonomy" id="1441467"/>
    <lineage>
        <taxon>Bacteria</taxon>
        <taxon>Pseudomonadati</taxon>
        <taxon>Pseudomonadota</taxon>
        <taxon>Alphaproteobacteria</taxon>
        <taxon>Rhodospirillales</taxon>
        <taxon>Azospirillaceae</taxon>
        <taxon>Nitrospirillum</taxon>
        <taxon>Nitrospirillum viridazoti</taxon>
    </lineage>
</organism>
<dbReference type="InterPro" id="IPR051453">
    <property type="entry name" value="MBL_Glyoxalase_II"/>
</dbReference>
<feature type="domain" description="Metallo-beta-lactamase" evidence="6">
    <location>
        <begin position="34"/>
        <end position="214"/>
    </location>
</feature>
<evidence type="ECO:0000313" key="7">
    <source>
        <dbReference type="EMBL" id="ASG22038.1"/>
    </source>
</evidence>
<keyword evidence="8" id="KW-1185">Reference proteome</keyword>
<keyword evidence="3" id="KW-0378">Hydrolase</keyword>
<dbReference type="EMBL" id="CP022111">
    <property type="protein sequence ID" value="ASG22038.1"/>
    <property type="molecule type" value="Genomic_DNA"/>
</dbReference>
<dbReference type="PANTHER" id="PTHR46233:SF3">
    <property type="entry name" value="HYDROXYACYLGLUTATHIONE HYDROLASE GLOC"/>
    <property type="match status" value="1"/>
</dbReference>
<dbReference type="InterPro" id="IPR036866">
    <property type="entry name" value="RibonucZ/Hydroxyglut_hydro"/>
</dbReference>
<dbReference type="GO" id="GO:0016787">
    <property type="term" value="F:hydrolase activity"/>
    <property type="evidence" value="ECO:0007669"/>
    <property type="project" value="UniProtKB-KW"/>
</dbReference>
<protein>
    <recommendedName>
        <fullName evidence="6">Metallo-beta-lactamase domain-containing protein</fullName>
    </recommendedName>
</protein>
<feature type="region of interest" description="Disordered" evidence="5">
    <location>
        <begin position="213"/>
        <end position="238"/>
    </location>
</feature>
<name>A0A248JV88_9PROT</name>
<dbReference type="PANTHER" id="PTHR46233">
    <property type="entry name" value="HYDROXYACYLGLUTATHIONE HYDROLASE GLOC"/>
    <property type="match status" value="1"/>
</dbReference>
<dbReference type="RefSeq" id="WP_088872675.1">
    <property type="nucleotide sequence ID" value="NZ_CP022111.1"/>
</dbReference>
<evidence type="ECO:0000256" key="5">
    <source>
        <dbReference type="SAM" id="MobiDB-lite"/>
    </source>
</evidence>
<dbReference type="CDD" id="cd07737">
    <property type="entry name" value="YcbL-like_MBL-fold"/>
    <property type="match status" value="1"/>
</dbReference>
<keyword evidence="4" id="KW-0862">Zinc</keyword>
<proteinExistence type="predicted"/>
<evidence type="ECO:0000256" key="2">
    <source>
        <dbReference type="ARBA" id="ARBA00022723"/>
    </source>
</evidence>
<gene>
    <name evidence="7" type="ORF">Y958_13675</name>
</gene>
<dbReference type="SUPFAM" id="SSF56281">
    <property type="entry name" value="Metallo-hydrolase/oxidoreductase"/>
    <property type="match status" value="1"/>
</dbReference>
<evidence type="ECO:0000259" key="6">
    <source>
        <dbReference type="SMART" id="SM00849"/>
    </source>
</evidence>
<dbReference type="AlphaFoldDB" id="A0A248JV88"/>
<reference evidence="7 8" key="1">
    <citation type="submission" date="2017-06" db="EMBL/GenBank/DDBJ databases">
        <title>Complete genome sequence of Nitrospirillum amazonense strain CBAmC, an endophytic nitrogen-fixing and plant growth-promoting bacterium, isolated from sugarcane.</title>
        <authorList>
            <person name="Schwab S."/>
            <person name="dos Santos Teixeira K.R."/>
            <person name="Simoes Araujo J.L."/>
            <person name="Soares Vidal M."/>
            <person name="Borges de Freitas H.R."/>
            <person name="Rivello Crivelaro A.L."/>
            <person name="Bueno de Camargo Nunes A."/>
            <person name="dos Santos C.M."/>
            <person name="Palmeira da Silva Rosa D."/>
            <person name="da Silva Padilha D."/>
            <person name="da Silva E."/>
            <person name="Araujo Terra L."/>
            <person name="Soares Mendes V."/>
            <person name="Farinelli L."/>
            <person name="Magalhaes Cruz L."/>
            <person name="Baldani J.I."/>
        </authorList>
    </citation>
    <scope>NUCLEOTIDE SEQUENCE [LARGE SCALE GENOMIC DNA]</scope>
    <source>
        <strain evidence="7 8">CBAmC</strain>
    </source>
</reference>